<proteinExistence type="predicted"/>
<evidence type="ECO:0000256" key="1">
    <source>
        <dbReference type="SAM" id="MobiDB-lite"/>
    </source>
</evidence>
<name>A0A058ZCW7_FONAL</name>
<protein>
    <submittedName>
        <fullName evidence="2">Uncharacterized protein</fullName>
    </submittedName>
</protein>
<dbReference type="Proteomes" id="UP000030693">
    <property type="component" value="Unassembled WGS sequence"/>
</dbReference>
<keyword evidence="3" id="KW-1185">Reference proteome</keyword>
<evidence type="ECO:0000313" key="2">
    <source>
        <dbReference type="EMBL" id="KCV71773.1"/>
    </source>
</evidence>
<dbReference type="GeneID" id="20525916"/>
<dbReference type="AlphaFoldDB" id="A0A058ZCW7"/>
<accession>A0A058ZCW7</accession>
<reference evidence="2" key="1">
    <citation type="submission" date="2013-04" db="EMBL/GenBank/DDBJ databases">
        <title>The Genome Sequence of Fonticula alba ATCC 38817.</title>
        <authorList>
            <consortium name="The Broad Institute Genomics Platform"/>
            <person name="Russ C."/>
            <person name="Cuomo C."/>
            <person name="Burger G."/>
            <person name="Gray M.W."/>
            <person name="Holland P.W.H."/>
            <person name="King N."/>
            <person name="Lang F.B.F."/>
            <person name="Roger A.J."/>
            <person name="Ruiz-Trillo I."/>
            <person name="Brown M."/>
            <person name="Walker B."/>
            <person name="Young S."/>
            <person name="Zeng Q."/>
            <person name="Gargeya S."/>
            <person name="Fitzgerald M."/>
            <person name="Haas B."/>
            <person name="Abouelleil A."/>
            <person name="Allen A.W."/>
            <person name="Alvarado L."/>
            <person name="Arachchi H.M."/>
            <person name="Berlin A.M."/>
            <person name="Chapman S.B."/>
            <person name="Gainer-Dewar J."/>
            <person name="Goldberg J."/>
            <person name="Griggs A."/>
            <person name="Gujja S."/>
            <person name="Hansen M."/>
            <person name="Howarth C."/>
            <person name="Imamovic A."/>
            <person name="Ireland A."/>
            <person name="Larimer J."/>
            <person name="McCowan C."/>
            <person name="Murphy C."/>
            <person name="Pearson M."/>
            <person name="Poon T.W."/>
            <person name="Priest M."/>
            <person name="Roberts A."/>
            <person name="Saif S."/>
            <person name="Shea T."/>
            <person name="Sisk P."/>
            <person name="Sykes S."/>
            <person name="Wortman J."/>
            <person name="Nusbaum C."/>
            <person name="Birren B."/>
        </authorList>
    </citation>
    <scope>NUCLEOTIDE SEQUENCE [LARGE SCALE GENOMIC DNA]</scope>
    <source>
        <strain evidence="2">ATCC 38817</strain>
    </source>
</reference>
<dbReference type="RefSeq" id="XP_009493351.1">
    <property type="nucleotide sequence ID" value="XM_009495076.1"/>
</dbReference>
<gene>
    <name evidence="2" type="ORF">H696_01191</name>
</gene>
<feature type="region of interest" description="Disordered" evidence="1">
    <location>
        <begin position="180"/>
        <end position="208"/>
    </location>
</feature>
<organism evidence="2">
    <name type="scientific">Fonticula alba</name>
    <name type="common">Slime mold</name>
    <dbReference type="NCBI Taxonomy" id="691883"/>
    <lineage>
        <taxon>Eukaryota</taxon>
        <taxon>Rotosphaerida</taxon>
        <taxon>Fonticulaceae</taxon>
        <taxon>Fonticula</taxon>
    </lineage>
</organism>
<evidence type="ECO:0000313" key="3">
    <source>
        <dbReference type="Proteomes" id="UP000030693"/>
    </source>
</evidence>
<dbReference type="EMBL" id="KB932202">
    <property type="protein sequence ID" value="KCV71773.1"/>
    <property type="molecule type" value="Genomic_DNA"/>
</dbReference>
<sequence length="1279" mass="133036">MPPHDPDPQPAGPIDAGHVLGFLAAGDAGRHIWGTAAAGAAAASAEAGRPARLSDLRGVDTLLRPGKSLYGLLSRAAGGAPLVFDQATGRLSYPFPSPVAGTLLLRPGDLVPLASSREPGPGSLRDGRPHARPNLDGAFLSVASAVAQVAGLGAGPFAPDRDLALLLWLNVWLADSAPVQTATRGSQETGHRRTRSGSVADAGPTSSEPDANVAEILASLPVFAVSADPAGDEHFRGPAFEFLRGYLAHLLQAGNTQAIVPSLLLALLAVSAQLLGQHSLPAVERLIESGVPGAEILVVALESSLPRRADWPALLSGAWTSSLLLGLALRDEGLWPRCLDSTGTQLGRHLAQRVALFVELGPHGEPPLEGLFQALCQAQAGAPTEAAGGVQGIALPSVQVILAAAGAALNRELLKGPADAPPDVAGLLDDPTSSPGADVGADPAQALLENALSGHVASLLQAARGEIRALLAAVLEAPTTPVSTWAADLRRETTHLGAPAGRLYDTGRLMRGLRQIIAGSPECGAALRRLEICCRGLLLGLQVLTPREEEPGSPAGAFPHFRRPLARPLVQLLAGCLVDACRELDFAHATDLESLVQLNERAGRLHAAVVLLSLGPIGAFFAPVSYSDFEQFLQQPRTGQEMRQVADWARGQLVEPYYVECLEALTAGLVRLFQSLDIPGARPRPWAERLCACGQQLLPGQAPAAGESLTGRALRARVSVHNGTAVYLEATSAWLVSVLRACSVATAPGQAGPGLSLDALMSGALFCAVLAGVACRRCVLPPGVGDSGPSLECSSQAASEAAPPLTALDHAGWAGCFPDAAQLALASLHLTPQHSEAPAALCQLLGRGAGMFLAARDPGQTLPASVLLIPSKRDSPLLSFSPLAEGPFLGLAGSAGWAAQCELLRQTARWLDDLAGAGGGDREPDPTGQARAGRRLQFTRLGSVVVRRVAPGGQPPVDFALPLASAAVLFSLAEWPFVELEDVQRGGGCLSGCTLTELSHTMRLSEADLRLRLGPLLARGLATMVGPSRVALRREPPPELSPAVGPSEVDHHLLGWLAPVLSDGVLAPATGAPAEQGGCNLARLSRAEATRDRRFWMESRLCRRLKAERQLSRSRATLVCLGLEEASAEEVAALDPPPAGGRELLRLACLRGALGAAGPASPSSSIPFADRSLVLAMGAWAEELQGRLERRPGCPSSLAFALRANRRYWSAMGSFCRASPSIPAAEALAAFELAHPNQSGSPVQAPCDLLSECQAAMASIVDLGYAAWSKDGQQLEYHI</sequence>